<evidence type="ECO:0000256" key="4">
    <source>
        <dbReference type="ARBA" id="ARBA00022452"/>
    </source>
</evidence>
<keyword evidence="7 15" id="KW-0732">Signal</keyword>
<keyword evidence="11" id="KW-0472">Membrane</keyword>
<dbReference type="InterPro" id="IPR049712">
    <property type="entry name" value="Poly_export"/>
</dbReference>
<organism evidence="19 20">
    <name type="scientific">Thiomicrorhabdus immobilis</name>
    <dbReference type="NCBI Taxonomy" id="2791037"/>
    <lineage>
        <taxon>Bacteria</taxon>
        <taxon>Pseudomonadati</taxon>
        <taxon>Pseudomonadota</taxon>
        <taxon>Gammaproteobacteria</taxon>
        <taxon>Thiotrichales</taxon>
        <taxon>Piscirickettsiaceae</taxon>
        <taxon>Thiomicrorhabdus</taxon>
    </lineage>
</organism>
<evidence type="ECO:0000256" key="13">
    <source>
        <dbReference type="ARBA" id="ARBA00023237"/>
    </source>
</evidence>
<keyword evidence="10" id="KW-0626">Porin</keyword>
<keyword evidence="12" id="KW-0564">Palmitate</keyword>
<feature type="domain" description="Soluble ligand binding" evidence="17">
    <location>
        <begin position="466"/>
        <end position="512"/>
    </location>
</feature>
<evidence type="ECO:0000256" key="7">
    <source>
        <dbReference type="ARBA" id="ARBA00022729"/>
    </source>
</evidence>
<evidence type="ECO:0000259" key="17">
    <source>
        <dbReference type="Pfam" id="PF10531"/>
    </source>
</evidence>
<evidence type="ECO:0000259" key="18">
    <source>
        <dbReference type="Pfam" id="PF22461"/>
    </source>
</evidence>
<evidence type="ECO:0000256" key="15">
    <source>
        <dbReference type="SAM" id="SignalP"/>
    </source>
</evidence>
<evidence type="ECO:0000256" key="2">
    <source>
        <dbReference type="ARBA" id="ARBA00009450"/>
    </source>
</evidence>
<dbReference type="InterPro" id="IPR003715">
    <property type="entry name" value="Poly_export_N"/>
</dbReference>
<dbReference type="InterPro" id="IPR054765">
    <property type="entry name" value="SLBB_dom"/>
</dbReference>
<evidence type="ECO:0000256" key="3">
    <source>
        <dbReference type="ARBA" id="ARBA00022448"/>
    </source>
</evidence>
<proteinExistence type="inferred from homology"/>
<evidence type="ECO:0000256" key="5">
    <source>
        <dbReference type="ARBA" id="ARBA00022597"/>
    </source>
</evidence>
<gene>
    <name evidence="19" type="ORF">THMIRHAM_05200</name>
</gene>
<keyword evidence="20" id="KW-1185">Reference proteome</keyword>
<feature type="chain" id="PRO_5046216231" evidence="15">
    <location>
        <begin position="24"/>
        <end position="560"/>
    </location>
</feature>
<keyword evidence="13" id="KW-0998">Cell outer membrane</keyword>
<keyword evidence="3" id="KW-0813">Transport</keyword>
<keyword evidence="5" id="KW-0762">Sugar transport</keyword>
<keyword evidence="14" id="KW-0449">Lipoprotein</keyword>
<keyword evidence="8" id="KW-0625">Polysaccharide transport</keyword>
<evidence type="ECO:0000256" key="9">
    <source>
        <dbReference type="ARBA" id="ARBA00023065"/>
    </source>
</evidence>
<dbReference type="PANTHER" id="PTHR33619:SF3">
    <property type="entry name" value="POLYSACCHARIDE EXPORT PROTEIN GFCE-RELATED"/>
    <property type="match status" value="1"/>
</dbReference>
<comment type="similarity">
    <text evidence="2">Belongs to the BexD/CtrA/VexA family.</text>
</comment>
<dbReference type="InterPro" id="IPR019554">
    <property type="entry name" value="Soluble_ligand-bd"/>
</dbReference>
<evidence type="ECO:0000256" key="6">
    <source>
        <dbReference type="ARBA" id="ARBA00022692"/>
    </source>
</evidence>
<evidence type="ECO:0000256" key="14">
    <source>
        <dbReference type="ARBA" id="ARBA00023288"/>
    </source>
</evidence>
<evidence type="ECO:0000256" key="12">
    <source>
        <dbReference type="ARBA" id="ARBA00023139"/>
    </source>
</evidence>
<name>A0ABN6CUW3_9GAMM</name>
<evidence type="ECO:0000313" key="19">
    <source>
        <dbReference type="EMBL" id="BCN92735.1"/>
    </source>
</evidence>
<comment type="subcellular location">
    <subcellularLocation>
        <location evidence="1">Cell outer membrane</location>
        <topology evidence="1">Multi-pass membrane protein</topology>
    </subcellularLocation>
</comment>
<evidence type="ECO:0000313" key="20">
    <source>
        <dbReference type="Proteomes" id="UP001054820"/>
    </source>
</evidence>
<reference evidence="19" key="1">
    <citation type="journal article" date="2022" name="Arch. Microbiol.">
        <title>Thiomicrorhabdus immobilis sp. nov., a mesophilic sulfur-oxidizing bacterium isolated from sediment of a brackish lake in northern Japan.</title>
        <authorList>
            <person name="Kojima H."/>
            <person name="Mochizuki J."/>
            <person name="Kanda M."/>
            <person name="Watanabe T."/>
            <person name="Fukui M."/>
        </authorList>
    </citation>
    <scope>NUCLEOTIDE SEQUENCE</scope>
    <source>
        <strain evidence="19">Am19</strain>
    </source>
</reference>
<dbReference type="RefSeq" id="WP_237262895.1">
    <property type="nucleotide sequence ID" value="NZ_AP024202.1"/>
</dbReference>
<dbReference type="Pfam" id="PF10531">
    <property type="entry name" value="SLBB"/>
    <property type="match status" value="1"/>
</dbReference>
<evidence type="ECO:0000259" key="16">
    <source>
        <dbReference type="Pfam" id="PF02563"/>
    </source>
</evidence>
<dbReference type="Pfam" id="PF02563">
    <property type="entry name" value="Poly_export"/>
    <property type="match status" value="1"/>
</dbReference>
<evidence type="ECO:0000256" key="11">
    <source>
        <dbReference type="ARBA" id="ARBA00023136"/>
    </source>
</evidence>
<dbReference type="Pfam" id="PF22461">
    <property type="entry name" value="SLBB_2"/>
    <property type="match status" value="1"/>
</dbReference>
<dbReference type="Gene3D" id="3.10.560.10">
    <property type="entry name" value="Outer membrane lipoprotein wza domain like"/>
    <property type="match status" value="2"/>
</dbReference>
<accession>A0ABN6CUW3</accession>
<keyword evidence="4" id="KW-1134">Transmembrane beta strand</keyword>
<evidence type="ECO:0000256" key="1">
    <source>
        <dbReference type="ARBA" id="ARBA00004571"/>
    </source>
</evidence>
<protein>
    <submittedName>
        <fullName evidence="19">Capreomycidine hydroxylase</fullName>
    </submittedName>
</protein>
<dbReference type="Proteomes" id="UP001054820">
    <property type="component" value="Chromosome"/>
</dbReference>
<keyword evidence="9" id="KW-0406">Ion transport</keyword>
<dbReference type="EMBL" id="AP024202">
    <property type="protein sequence ID" value="BCN92735.1"/>
    <property type="molecule type" value="Genomic_DNA"/>
</dbReference>
<dbReference type="PANTHER" id="PTHR33619">
    <property type="entry name" value="POLYSACCHARIDE EXPORT PROTEIN GFCE-RELATED"/>
    <property type="match status" value="1"/>
</dbReference>
<dbReference type="Gene3D" id="3.30.1950.10">
    <property type="entry name" value="wza like domain"/>
    <property type="match status" value="1"/>
</dbReference>
<evidence type="ECO:0000256" key="10">
    <source>
        <dbReference type="ARBA" id="ARBA00023114"/>
    </source>
</evidence>
<evidence type="ECO:0000256" key="8">
    <source>
        <dbReference type="ARBA" id="ARBA00023047"/>
    </source>
</evidence>
<feature type="domain" description="SLBB" evidence="18">
    <location>
        <begin position="170"/>
        <end position="246"/>
    </location>
</feature>
<keyword evidence="6" id="KW-0812">Transmembrane</keyword>
<feature type="signal peptide" evidence="15">
    <location>
        <begin position="1"/>
        <end position="23"/>
    </location>
</feature>
<feature type="domain" description="Polysaccharide export protein N-terminal" evidence="16">
    <location>
        <begin position="89"/>
        <end position="161"/>
    </location>
</feature>
<sequence>MMLRLTKILFFITSSFIAFNSFALGETAGNLPADQQVQSLQVDQQVSNSNTVWSSKNYSSKQESLSQIKVFGEQVFSGGFSGLRSDGLNQDYKILPGDQIIVRVWGSVEIDRVLPVDSQGNIFIPSIGPVYVQGTTNSQLTPKVKSAIKTIYTEGVNVYTQLQGVQPISVYVTGFVNNPGRYSGTPTDSIINYLNQANGIQPKSGSYRHIHVVRKGKQVAALDVYAFLINGAVPNIQLQDGDTIVVQQRGSMVSVVDSQETEVLYELASGKELGNELFQFVVLDAGISHVLMRGFNSSGPVTEYMDLSEFKNRLIQNGDQIVFAQDQRAQTILVQVEGSYLGRSSFIVPKNTRLKTVLANIAVDQELAASNNVSIRRKSIVEQQKQSLESSLKRLERTYLTATSSTAEEAAIRVKEAELIMDFVKRAGQVEPNGRLVVANGQRLADVRLQDGDVITIPTKSDSILVSGQVLVPTSLVYQKNWTLEDYINKSGGFTEQADEDKIVLIRQSGEVLADASALIKPGDEILVLPKVPTKNIQLATSVTQIMYQLAIAAKVAFDL</sequence>